<dbReference type="AlphaFoldDB" id="A0A135LUN7"/>
<feature type="signal peptide" evidence="1">
    <location>
        <begin position="1"/>
        <end position="20"/>
    </location>
</feature>
<evidence type="ECO:0000313" key="2">
    <source>
        <dbReference type="EMBL" id="KXG52682.1"/>
    </source>
</evidence>
<dbReference type="EMBL" id="LHQR01000020">
    <property type="protein sequence ID" value="KXG52682.1"/>
    <property type="molecule type" value="Genomic_DNA"/>
</dbReference>
<protein>
    <recommendedName>
        <fullName evidence="4">Secreted protein</fullName>
    </recommendedName>
</protein>
<organism evidence="2 3">
    <name type="scientific">Penicillium patulum</name>
    <name type="common">Penicillium griseofulvum</name>
    <dbReference type="NCBI Taxonomy" id="5078"/>
    <lineage>
        <taxon>Eukaryota</taxon>
        <taxon>Fungi</taxon>
        <taxon>Dikarya</taxon>
        <taxon>Ascomycota</taxon>
        <taxon>Pezizomycotina</taxon>
        <taxon>Eurotiomycetes</taxon>
        <taxon>Eurotiomycetidae</taxon>
        <taxon>Eurotiales</taxon>
        <taxon>Aspergillaceae</taxon>
        <taxon>Penicillium</taxon>
    </lineage>
</organism>
<reference evidence="2 3" key="1">
    <citation type="journal article" date="2016" name="BMC Genomics">
        <title>Genome sequencing and secondary metabolism of the postharvest pathogen Penicillium griseofulvum.</title>
        <authorList>
            <person name="Banani H."/>
            <person name="Marcet-Houben M."/>
            <person name="Ballester A.R."/>
            <person name="Abbruscato P."/>
            <person name="Gonzalez-Candelas L."/>
            <person name="Gabaldon T."/>
            <person name="Spadaro D."/>
        </authorList>
    </citation>
    <scope>NUCLEOTIDE SEQUENCE [LARGE SCALE GENOMIC DNA]</scope>
    <source>
        <strain evidence="2 3">PG3</strain>
    </source>
</reference>
<dbReference type="OMA" id="KECHGAS"/>
<accession>A0A135LUN7</accession>
<dbReference type="OrthoDB" id="4250746at2759"/>
<evidence type="ECO:0000256" key="1">
    <source>
        <dbReference type="SAM" id="SignalP"/>
    </source>
</evidence>
<keyword evidence="3" id="KW-1185">Reference proteome</keyword>
<evidence type="ECO:0000313" key="3">
    <source>
        <dbReference type="Proteomes" id="UP000070168"/>
    </source>
</evidence>
<evidence type="ECO:0008006" key="4">
    <source>
        <dbReference type="Google" id="ProtNLM"/>
    </source>
</evidence>
<name>A0A135LUN7_PENPA</name>
<feature type="chain" id="PRO_5007800824" description="Secreted protein" evidence="1">
    <location>
        <begin position="21"/>
        <end position="133"/>
    </location>
</feature>
<sequence length="133" mass="14320">MFKFATTALLFASCLPTAFAAKCSAVGWQHQTTIRGGMVGDMGVYLYRGDQKIGEAKQCMKCETPCTDLMKIEGDGLEDTFAWAATCNLNHFTECHGAYATQTHIDGLPPSKDGNAYGISAGVSSQCKIEFDC</sequence>
<dbReference type="RefSeq" id="XP_040651217.1">
    <property type="nucleotide sequence ID" value="XM_040795652.1"/>
</dbReference>
<keyword evidence="1" id="KW-0732">Signal</keyword>
<proteinExistence type="predicted"/>
<comment type="caution">
    <text evidence="2">The sequence shown here is derived from an EMBL/GenBank/DDBJ whole genome shotgun (WGS) entry which is preliminary data.</text>
</comment>
<gene>
    <name evidence="2" type="ORF">PGRI_079380</name>
</gene>
<dbReference type="GeneID" id="63710952"/>
<dbReference type="Proteomes" id="UP000070168">
    <property type="component" value="Unassembled WGS sequence"/>
</dbReference>